<dbReference type="PIRSF" id="PIRSF000477">
    <property type="entry name" value="PurNPase"/>
    <property type="match status" value="1"/>
</dbReference>
<evidence type="ECO:0000256" key="5">
    <source>
        <dbReference type="PIRNR" id="PIRNR000477"/>
    </source>
</evidence>
<dbReference type="STRING" id="984262.SGRA_2264"/>
<dbReference type="GO" id="GO:0004731">
    <property type="term" value="F:purine-nucleoside phosphorylase activity"/>
    <property type="evidence" value="ECO:0007669"/>
    <property type="project" value="UniProtKB-EC"/>
</dbReference>
<dbReference type="OrthoDB" id="1523230at2"/>
<reference evidence="7 8" key="1">
    <citation type="journal article" date="2012" name="Stand. Genomic Sci.">
        <title>Complete genome sequencing and analysis of Saprospira grandis str. Lewin, a predatory marine bacterium.</title>
        <authorList>
            <person name="Saw J.H."/>
            <person name="Yuryev A."/>
            <person name="Kanbe M."/>
            <person name="Hou S."/>
            <person name="Young A.G."/>
            <person name="Aizawa S."/>
            <person name="Alam M."/>
        </authorList>
    </citation>
    <scope>NUCLEOTIDE SEQUENCE [LARGE SCALE GENOMIC DNA]</scope>
    <source>
        <strain evidence="7 8">Lewin</strain>
    </source>
</reference>
<comment type="similarity">
    <text evidence="2 5">Belongs to the PNP/MTAP phosphorylase family.</text>
</comment>
<dbReference type="InterPro" id="IPR035994">
    <property type="entry name" value="Nucleoside_phosphorylase_sf"/>
</dbReference>
<evidence type="ECO:0000256" key="2">
    <source>
        <dbReference type="ARBA" id="ARBA00006751"/>
    </source>
</evidence>
<dbReference type="NCBIfam" id="TIGR01697">
    <property type="entry name" value="PNPH-PUNA-XAPA"/>
    <property type="match status" value="1"/>
</dbReference>
<dbReference type="EC" id="2.4.2.1" evidence="5"/>
<evidence type="ECO:0000313" key="8">
    <source>
        <dbReference type="Proteomes" id="UP000007519"/>
    </source>
</evidence>
<dbReference type="PANTHER" id="PTHR11904">
    <property type="entry name" value="METHYLTHIOADENOSINE/PURINE NUCLEOSIDE PHOSPHORYLASE"/>
    <property type="match status" value="1"/>
</dbReference>
<keyword evidence="8" id="KW-1185">Reference proteome</keyword>
<dbReference type="PANTHER" id="PTHR11904:SF9">
    <property type="entry name" value="PURINE NUCLEOSIDE PHOSPHORYLASE-RELATED"/>
    <property type="match status" value="1"/>
</dbReference>
<evidence type="ECO:0000256" key="3">
    <source>
        <dbReference type="ARBA" id="ARBA00022676"/>
    </source>
</evidence>
<keyword evidence="3 5" id="KW-0328">Glycosyltransferase</keyword>
<proteinExistence type="inferred from homology"/>
<dbReference type="UniPathway" id="UPA00606"/>
<dbReference type="Proteomes" id="UP000007519">
    <property type="component" value="Chromosome"/>
</dbReference>
<dbReference type="EMBL" id="CP002831">
    <property type="protein sequence ID" value="AFC24993.1"/>
    <property type="molecule type" value="Genomic_DNA"/>
</dbReference>
<dbReference type="KEGG" id="sgn:SGRA_2264"/>
<dbReference type="SUPFAM" id="SSF53167">
    <property type="entry name" value="Purine and uridine phosphorylases"/>
    <property type="match status" value="1"/>
</dbReference>
<dbReference type="InterPro" id="IPR011268">
    <property type="entry name" value="Purine_phosphorylase"/>
</dbReference>
<dbReference type="InterPro" id="IPR000845">
    <property type="entry name" value="Nucleoside_phosphorylase_d"/>
</dbReference>
<evidence type="ECO:0000313" key="7">
    <source>
        <dbReference type="EMBL" id="AFC24993.1"/>
    </source>
</evidence>
<comment type="pathway">
    <text evidence="1 5">Purine metabolism; purine nucleoside salvage.</text>
</comment>
<organism evidence="7 8">
    <name type="scientific">Saprospira grandis (strain Lewin)</name>
    <dbReference type="NCBI Taxonomy" id="984262"/>
    <lineage>
        <taxon>Bacteria</taxon>
        <taxon>Pseudomonadati</taxon>
        <taxon>Bacteroidota</taxon>
        <taxon>Saprospiria</taxon>
        <taxon>Saprospirales</taxon>
        <taxon>Saprospiraceae</taxon>
        <taxon>Saprospira</taxon>
    </lineage>
</organism>
<evidence type="ECO:0000259" key="6">
    <source>
        <dbReference type="Pfam" id="PF01048"/>
    </source>
</evidence>
<evidence type="ECO:0000256" key="1">
    <source>
        <dbReference type="ARBA" id="ARBA00005058"/>
    </source>
</evidence>
<keyword evidence="4 5" id="KW-0808">Transferase</keyword>
<dbReference type="NCBIfam" id="TIGR01700">
    <property type="entry name" value="PNPH"/>
    <property type="match status" value="1"/>
</dbReference>
<dbReference type="eggNOG" id="COG0005">
    <property type="taxonomic scope" value="Bacteria"/>
</dbReference>
<dbReference type="Pfam" id="PF01048">
    <property type="entry name" value="PNP_UDP_1"/>
    <property type="match status" value="1"/>
</dbReference>
<dbReference type="HOGENOM" id="CLU_054456_1_0_10"/>
<feature type="domain" description="Nucleoside phosphorylase" evidence="6">
    <location>
        <begin position="25"/>
        <end position="272"/>
    </location>
</feature>
<dbReference type="Gene3D" id="3.40.50.1580">
    <property type="entry name" value="Nucleoside phosphorylase domain"/>
    <property type="match status" value="1"/>
</dbReference>
<accession>H6L3P5</accession>
<comment type="function">
    <text evidence="5">The purine nucleoside phosphorylases catalyze the phosphorolytic breakdown of the N-glycosidic bond in the beta-(deoxy)ribonucleoside molecules, with the formation of the corresponding free purine bases and pentose-1-phosphate.</text>
</comment>
<dbReference type="NCBIfam" id="NF006054">
    <property type="entry name" value="PRK08202.1"/>
    <property type="match status" value="1"/>
</dbReference>
<dbReference type="GO" id="GO:0005737">
    <property type="term" value="C:cytoplasm"/>
    <property type="evidence" value="ECO:0007669"/>
    <property type="project" value="TreeGrafter"/>
</dbReference>
<dbReference type="CDD" id="cd09009">
    <property type="entry name" value="PNP-EcPNPII_like"/>
    <property type="match status" value="1"/>
</dbReference>
<dbReference type="InterPro" id="IPR011270">
    <property type="entry name" value="Pur_Nuc_Pase_Ino/Guo-sp"/>
</dbReference>
<gene>
    <name evidence="7" type="primary">punA</name>
    <name evidence="7" type="ordered locus">SGRA_2264</name>
</gene>
<dbReference type="AlphaFoldDB" id="H6L3P5"/>
<sequence length="276" mass="30318">MSLAQQIAVCHQYLNNRTETFKVRYGLILGTGLGPLAEEIEEVHRIPYAEIPHFPVSTVEGHAGCLIFGYLAGQPVVAMSGRFHYYEGYSSKEATFPIRIFKALGVERLLISSAVGSVNGEMNAGDIILVRDHINFIPDHPLRGKNDDRLGPRFPDMKDAYDHALNNRVEAKAKAMGLPIHQGVYLALQGPNLETPAEYRMAHILGADVIGMSTVPEVIVAKHAELPVLVTSIVSNKCWPLEEIVETSLEDVLGVVEKASPKLSALVKTLLEEEML</sequence>
<evidence type="ECO:0000256" key="4">
    <source>
        <dbReference type="ARBA" id="ARBA00022679"/>
    </source>
</evidence>
<dbReference type="RefSeq" id="WP_015692608.1">
    <property type="nucleotide sequence ID" value="NC_016940.1"/>
</dbReference>
<protein>
    <recommendedName>
        <fullName evidence="5">Purine nucleoside phosphorylase</fullName>
        <ecNumber evidence="5">2.4.2.1</ecNumber>
    </recommendedName>
    <alternativeName>
        <fullName evidence="5">Inosine-guanosine phosphorylase</fullName>
    </alternativeName>
</protein>
<dbReference type="GO" id="GO:0009116">
    <property type="term" value="P:nucleoside metabolic process"/>
    <property type="evidence" value="ECO:0007669"/>
    <property type="project" value="InterPro"/>
</dbReference>
<name>H6L3P5_SAPGL</name>